<comment type="subcellular location">
    <subcellularLocation>
        <location evidence="5">Cell membrane</location>
        <topology evidence="5">Multi-pass membrane protein</topology>
    </subcellularLocation>
    <subcellularLocation>
        <location evidence="1">Membrane</location>
        <topology evidence="1">Multi-pass membrane protein</topology>
    </subcellularLocation>
</comment>
<organism evidence="6 7">
    <name type="scientific">Haloferula helveola</name>
    <dbReference type="NCBI Taxonomy" id="490095"/>
    <lineage>
        <taxon>Bacteria</taxon>
        <taxon>Pseudomonadati</taxon>
        <taxon>Verrucomicrobiota</taxon>
        <taxon>Verrucomicrobiia</taxon>
        <taxon>Verrucomicrobiales</taxon>
        <taxon>Verrucomicrobiaceae</taxon>
        <taxon>Haloferula</taxon>
    </lineage>
</organism>
<dbReference type="RefSeq" id="WP_338686999.1">
    <property type="nucleotide sequence ID" value="NZ_AP024702.1"/>
</dbReference>
<comment type="similarity">
    <text evidence="5">Belongs to the 4-toluene sulfonate uptake permease (TSUP) (TC 2.A.102) family.</text>
</comment>
<dbReference type="EMBL" id="AP024702">
    <property type="protein sequence ID" value="BCX50094.1"/>
    <property type="molecule type" value="Genomic_DNA"/>
</dbReference>
<evidence type="ECO:0000256" key="1">
    <source>
        <dbReference type="ARBA" id="ARBA00004141"/>
    </source>
</evidence>
<keyword evidence="2 5" id="KW-0812">Transmembrane</keyword>
<sequence>MNPLAIAGAVAIGLSLGLTGAGGSILTLPVLVYFAGLPPKEAVGVSLFIVGAAALAGAIQRWRSGEFHGRAALMFGAAGMAGAAVGARFTGMVSEKALMVSFAVLMLVVAVRMLKGRTGEAEPEPDCRPGRCLVAGTGTGLLTGFIGVGGGFLLMPALMRYARLPIRTATGTSLAVISVNSMVGWLSHLPTSGGHWSVTALFAALAIVGTLAGKALSAKLPAKRLKQGFAGLVLVVGIQVLWRSVIS</sequence>
<evidence type="ECO:0000256" key="2">
    <source>
        <dbReference type="ARBA" id="ARBA00022692"/>
    </source>
</evidence>
<gene>
    <name evidence="6" type="ORF">HAHE_40020</name>
</gene>
<feature type="transmembrane region" description="Helical" evidence="5">
    <location>
        <begin position="134"/>
        <end position="154"/>
    </location>
</feature>
<keyword evidence="5" id="KW-1003">Cell membrane</keyword>
<feature type="transmembrane region" description="Helical" evidence="5">
    <location>
        <begin position="228"/>
        <end position="246"/>
    </location>
</feature>
<keyword evidence="4 5" id="KW-0472">Membrane</keyword>
<dbReference type="PANTHER" id="PTHR43701">
    <property type="entry name" value="MEMBRANE TRANSPORTER PROTEIN MJ0441-RELATED"/>
    <property type="match status" value="1"/>
</dbReference>
<feature type="transmembrane region" description="Helical" evidence="5">
    <location>
        <begin position="71"/>
        <end position="90"/>
    </location>
</feature>
<feature type="transmembrane region" description="Helical" evidence="5">
    <location>
        <begin position="97"/>
        <end position="114"/>
    </location>
</feature>
<dbReference type="Pfam" id="PF01925">
    <property type="entry name" value="TauE"/>
    <property type="match status" value="1"/>
</dbReference>
<accession>A0ABN6HCI3</accession>
<evidence type="ECO:0000256" key="5">
    <source>
        <dbReference type="RuleBase" id="RU363041"/>
    </source>
</evidence>
<dbReference type="InterPro" id="IPR002781">
    <property type="entry name" value="TM_pro_TauE-like"/>
</dbReference>
<feature type="transmembrane region" description="Helical" evidence="5">
    <location>
        <begin position="198"/>
        <end position="216"/>
    </location>
</feature>
<name>A0ABN6HCI3_9BACT</name>
<dbReference type="InterPro" id="IPR051598">
    <property type="entry name" value="TSUP/Inactive_protease-like"/>
</dbReference>
<proteinExistence type="inferred from homology"/>
<feature type="transmembrane region" description="Helical" evidence="5">
    <location>
        <begin position="6"/>
        <end position="35"/>
    </location>
</feature>
<dbReference type="PANTHER" id="PTHR43701:SF2">
    <property type="entry name" value="MEMBRANE TRANSPORTER PROTEIN YJNA-RELATED"/>
    <property type="match status" value="1"/>
</dbReference>
<evidence type="ECO:0000256" key="3">
    <source>
        <dbReference type="ARBA" id="ARBA00022989"/>
    </source>
</evidence>
<feature type="transmembrane region" description="Helical" evidence="5">
    <location>
        <begin position="42"/>
        <end position="59"/>
    </location>
</feature>
<evidence type="ECO:0000313" key="6">
    <source>
        <dbReference type="EMBL" id="BCX50094.1"/>
    </source>
</evidence>
<dbReference type="Proteomes" id="UP001374893">
    <property type="component" value="Chromosome"/>
</dbReference>
<keyword evidence="7" id="KW-1185">Reference proteome</keyword>
<evidence type="ECO:0000313" key="7">
    <source>
        <dbReference type="Proteomes" id="UP001374893"/>
    </source>
</evidence>
<protein>
    <recommendedName>
        <fullName evidence="5">Probable membrane transporter protein</fullName>
    </recommendedName>
</protein>
<evidence type="ECO:0000256" key="4">
    <source>
        <dbReference type="ARBA" id="ARBA00023136"/>
    </source>
</evidence>
<reference evidence="6 7" key="1">
    <citation type="submission" date="2021-06" db="EMBL/GenBank/DDBJ databases">
        <title>Complete genome of Haloferula helveola possessing various polysaccharide degrading enzymes.</title>
        <authorList>
            <person name="Takami H."/>
            <person name="Huang C."/>
            <person name="Hamasaki K."/>
        </authorList>
    </citation>
    <scope>NUCLEOTIDE SEQUENCE [LARGE SCALE GENOMIC DNA]</scope>
    <source>
        <strain evidence="6 7">CN-1</strain>
    </source>
</reference>
<keyword evidence="3 5" id="KW-1133">Transmembrane helix</keyword>